<evidence type="ECO:0000313" key="6">
    <source>
        <dbReference type="EMBL" id="KRX49341.1"/>
    </source>
</evidence>
<name>A0A0V0UE94_9BILA</name>
<gene>
    <name evidence="6" type="ORF">T05_10597</name>
</gene>
<evidence type="ECO:0000256" key="3">
    <source>
        <dbReference type="ARBA" id="ARBA00022989"/>
    </source>
</evidence>
<feature type="transmembrane region" description="Helical" evidence="5">
    <location>
        <begin position="38"/>
        <end position="58"/>
    </location>
</feature>
<evidence type="ECO:0000256" key="2">
    <source>
        <dbReference type="ARBA" id="ARBA00022692"/>
    </source>
</evidence>
<dbReference type="GO" id="GO:0016020">
    <property type="term" value="C:membrane"/>
    <property type="evidence" value="ECO:0007669"/>
    <property type="project" value="UniProtKB-SubCell"/>
</dbReference>
<organism evidence="6 7">
    <name type="scientific">Trichinella murrelli</name>
    <dbReference type="NCBI Taxonomy" id="144512"/>
    <lineage>
        <taxon>Eukaryota</taxon>
        <taxon>Metazoa</taxon>
        <taxon>Ecdysozoa</taxon>
        <taxon>Nematoda</taxon>
        <taxon>Enoplea</taxon>
        <taxon>Dorylaimia</taxon>
        <taxon>Trichinellida</taxon>
        <taxon>Trichinellidae</taxon>
        <taxon>Trichinella</taxon>
    </lineage>
</organism>
<reference evidence="6 7" key="1">
    <citation type="submission" date="2015-01" db="EMBL/GenBank/DDBJ databases">
        <title>Evolution of Trichinella species and genotypes.</title>
        <authorList>
            <person name="Korhonen P.K."/>
            <person name="Edoardo P."/>
            <person name="Giuseppe L.R."/>
            <person name="Gasser R.B."/>
        </authorList>
    </citation>
    <scope>NUCLEOTIDE SEQUENCE [LARGE SCALE GENOMIC DNA]</scope>
    <source>
        <strain evidence="6">ISS417</strain>
    </source>
</reference>
<evidence type="ECO:0000256" key="1">
    <source>
        <dbReference type="ARBA" id="ARBA00004167"/>
    </source>
</evidence>
<dbReference type="EMBL" id="JYDJ01000017">
    <property type="protein sequence ID" value="KRX49341.1"/>
    <property type="molecule type" value="Genomic_DNA"/>
</dbReference>
<sequence>MSTKFCTSCNMYYGRKRMLFRLPQKRINSILDRFHRGAVNVLLGATVFLTCFVSYQIYDLMNNIAPKILSEQKKYEDEFLREISEENGESDSLVQSD</sequence>
<dbReference type="OrthoDB" id="5917740at2759"/>
<keyword evidence="3 5" id="KW-1133">Transmembrane helix</keyword>
<keyword evidence="7" id="KW-1185">Reference proteome</keyword>
<keyword evidence="2 5" id="KW-0812">Transmembrane</keyword>
<dbReference type="Pfam" id="PF14880">
    <property type="entry name" value="COX14"/>
    <property type="match status" value="1"/>
</dbReference>
<dbReference type="AlphaFoldDB" id="A0A0V0UE94"/>
<evidence type="ECO:0000256" key="4">
    <source>
        <dbReference type="ARBA" id="ARBA00023136"/>
    </source>
</evidence>
<protein>
    <submittedName>
        <fullName evidence="6">Uncharacterized protein</fullName>
    </submittedName>
</protein>
<evidence type="ECO:0000256" key="5">
    <source>
        <dbReference type="SAM" id="Phobius"/>
    </source>
</evidence>
<comment type="subcellular location">
    <subcellularLocation>
        <location evidence="1">Membrane</location>
        <topology evidence="1">Single-pass membrane protein</topology>
    </subcellularLocation>
</comment>
<evidence type="ECO:0000313" key="7">
    <source>
        <dbReference type="Proteomes" id="UP000055048"/>
    </source>
</evidence>
<proteinExistence type="predicted"/>
<keyword evidence="4 5" id="KW-0472">Membrane</keyword>
<dbReference type="InterPro" id="IPR029208">
    <property type="entry name" value="COX14"/>
</dbReference>
<comment type="caution">
    <text evidence="6">The sequence shown here is derived from an EMBL/GenBank/DDBJ whole genome shotgun (WGS) entry which is preliminary data.</text>
</comment>
<dbReference type="Proteomes" id="UP000055048">
    <property type="component" value="Unassembled WGS sequence"/>
</dbReference>
<accession>A0A0V0UE94</accession>